<protein>
    <submittedName>
        <fullName evidence="1">Uncharacterized protein</fullName>
    </submittedName>
</protein>
<keyword evidence="2" id="KW-1185">Reference proteome</keyword>
<proteinExistence type="predicted"/>
<comment type="caution">
    <text evidence="1">The sequence shown here is derived from an EMBL/GenBank/DDBJ whole genome shotgun (WGS) entry which is preliminary data.</text>
</comment>
<dbReference type="AlphaFoldDB" id="A0AAU9JB84"/>
<accession>A0AAU9JB84</accession>
<reference evidence="1" key="1">
    <citation type="submission" date="2021-09" db="EMBL/GenBank/DDBJ databases">
        <authorList>
            <consortium name="AG Swart"/>
            <person name="Singh M."/>
            <person name="Singh A."/>
            <person name="Seah K."/>
            <person name="Emmerich C."/>
        </authorList>
    </citation>
    <scope>NUCLEOTIDE SEQUENCE</scope>
    <source>
        <strain evidence="1">ATCC30299</strain>
    </source>
</reference>
<organism evidence="1 2">
    <name type="scientific">Blepharisma stoltei</name>
    <dbReference type="NCBI Taxonomy" id="1481888"/>
    <lineage>
        <taxon>Eukaryota</taxon>
        <taxon>Sar</taxon>
        <taxon>Alveolata</taxon>
        <taxon>Ciliophora</taxon>
        <taxon>Postciliodesmatophora</taxon>
        <taxon>Heterotrichea</taxon>
        <taxon>Heterotrichida</taxon>
        <taxon>Blepharismidae</taxon>
        <taxon>Blepharisma</taxon>
    </lineage>
</organism>
<sequence length="235" mass="27376">MEITITDPDDYTQRPRIFSLNSIDTRKSTNSLNIHLPTPKGSLSSYSRISLFSPKTPKTPKSTRIKYKNKSHGKIDFHTKEFYDKNFSPKNVDSEIIKSVLAKTSHPTTANILEKNRQKLYEKPALPKIIKDHIKLPKHPVEPSKTIDADGYLTKIHSAESLKKLKFMVRATESDLSAKIDDLKKLTKADLQEFKEIRARRWNRTKFRDFENELTGKEIYNILKRLKNQLKKFVY</sequence>
<dbReference type="Proteomes" id="UP001162131">
    <property type="component" value="Unassembled WGS sequence"/>
</dbReference>
<gene>
    <name evidence="1" type="ORF">BSTOLATCC_MIC28836</name>
</gene>
<name>A0AAU9JB84_9CILI</name>
<dbReference type="EMBL" id="CAJZBQ010000028">
    <property type="protein sequence ID" value="CAG9321557.1"/>
    <property type="molecule type" value="Genomic_DNA"/>
</dbReference>
<evidence type="ECO:0000313" key="2">
    <source>
        <dbReference type="Proteomes" id="UP001162131"/>
    </source>
</evidence>
<evidence type="ECO:0000313" key="1">
    <source>
        <dbReference type="EMBL" id="CAG9321557.1"/>
    </source>
</evidence>